<gene>
    <name evidence="1" type="ORF">GCM10009733_023630</name>
</gene>
<proteinExistence type="predicted"/>
<dbReference type="Proteomes" id="UP001500064">
    <property type="component" value="Unassembled WGS sequence"/>
</dbReference>
<keyword evidence="2" id="KW-1185">Reference proteome</keyword>
<evidence type="ECO:0000313" key="1">
    <source>
        <dbReference type="EMBL" id="GAA1626204.1"/>
    </source>
</evidence>
<comment type="caution">
    <text evidence="1">The sequence shown here is derived from an EMBL/GenBank/DDBJ whole genome shotgun (WGS) entry which is preliminary data.</text>
</comment>
<evidence type="ECO:0000313" key="2">
    <source>
        <dbReference type="Proteomes" id="UP001500064"/>
    </source>
</evidence>
<sequence length="105" mass="11769">MRDRSFATVTNPLFDLASWLLDASEPDAAGHLDDCFAAWSGTVPQERMRRAWRLAKPLAAVMELIEPADIVGPDHDFNWLPMTYGWGRRLLHAATGPGLISHGWR</sequence>
<organism evidence="1 2">
    <name type="scientific">Nonomuraea maheshkhaliensis</name>
    <dbReference type="NCBI Taxonomy" id="419590"/>
    <lineage>
        <taxon>Bacteria</taxon>
        <taxon>Bacillati</taxon>
        <taxon>Actinomycetota</taxon>
        <taxon>Actinomycetes</taxon>
        <taxon>Streptosporangiales</taxon>
        <taxon>Streptosporangiaceae</taxon>
        <taxon>Nonomuraea</taxon>
    </lineage>
</organism>
<dbReference type="EMBL" id="BAAAMU010000013">
    <property type="protein sequence ID" value="GAA1626204.1"/>
    <property type="molecule type" value="Genomic_DNA"/>
</dbReference>
<protein>
    <submittedName>
        <fullName evidence="1">Uncharacterized protein</fullName>
    </submittedName>
</protein>
<dbReference type="RefSeq" id="WP_346103985.1">
    <property type="nucleotide sequence ID" value="NZ_BAAAMU010000013.1"/>
</dbReference>
<name>A0ABP4R1Q6_9ACTN</name>
<reference evidence="2" key="1">
    <citation type="journal article" date="2019" name="Int. J. Syst. Evol. Microbiol.">
        <title>The Global Catalogue of Microorganisms (GCM) 10K type strain sequencing project: providing services to taxonomists for standard genome sequencing and annotation.</title>
        <authorList>
            <consortium name="The Broad Institute Genomics Platform"/>
            <consortium name="The Broad Institute Genome Sequencing Center for Infectious Disease"/>
            <person name="Wu L."/>
            <person name="Ma J."/>
        </authorList>
    </citation>
    <scope>NUCLEOTIDE SEQUENCE [LARGE SCALE GENOMIC DNA]</scope>
    <source>
        <strain evidence="2">JCM 13929</strain>
    </source>
</reference>
<accession>A0ABP4R1Q6</accession>